<dbReference type="InterPro" id="IPR006190">
    <property type="entry name" value="SAF_AFP_Neu5Ac"/>
</dbReference>
<dbReference type="PROSITE" id="PS50844">
    <property type="entry name" value="AFP_LIKE"/>
    <property type="match status" value="1"/>
</dbReference>
<evidence type="ECO:0000259" key="1">
    <source>
        <dbReference type="PROSITE" id="PS50844"/>
    </source>
</evidence>
<dbReference type="EMBL" id="QSCO01000037">
    <property type="protein sequence ID" value="RGY03462.1"/>
    <property type="molecule type" value="Genomic_DNA"/>
</dbReference>
<proteinExistence type="predicted"/>
<dbReference type="PANTHER" id="PTHR42966:SF2">
    <property type="entry name" value="PSEUDAMINIC ACID SYNTHASE"/>
    <property type="match status" value="1"/>
</dbReference>
<protein>
    <submittedName>
        <fullName evidence="2">Pseudaminic acid synthase</fullName>
        <ecNumber evidence="2">2.5.1.97</ecNumber>
    </submittedName>
</protein>
<organism evidence="2 3">
    <name type="scientific">Odoribacter splanchnicus</name>
    <dbReference type="NCBI Taxonomy" id="28118"/>
    <lineage>
        <taxon>Bacteria</taxon>
        <taxon>Pseudomonadati</taxon>
        <taxon>Bacteroidota</taxon>
        <taxon>Bacteroidia</taxon>
        <taxon>Bacteroidales</taxon>
        <taxon>Odoribacteraceae</taxon>
        <taxon>Odoribacter</taxon>
    </lineage>
</organism>
<dbReference type="SUPFAM" id="SSF51569">
    <property type="entry name" value="Aldolase"/>
    <property type="match status" value="1"/>
</dbReference>
<dbReference type="InterPro" id="IPR051690">
    <property type="entry name" value="PseI-like"/>
</dbReference>
<dbReference type="InterPro" id="IPR013785">
    <property type="entry name" value="Aldolase_TIM"/>
</dbReference>
<dbReference type="InterPro" id="IPR013132">
    <property type="entry name" value="PseI/NeuA/B-like_N"/>
</dbReference>
<dbReference type="InterPro" id="IPR020030">
    <property type="entry name" value="Pseudaminic_synth_PseI"/>
</dbReference>
<dbReference type="NCBIfam" id="TIGR03586">
    <property type="entry name" value="PseI"/>
    <property type="match status" value="1"/>
</dbReference>
<dbReference type="SMART" id="SM00858">
    <property type="entry name" value="SAF"/>
    <property type="match status" value="1"/>
</dbReference>
<dbReference type="CDD" id="cd11615">
    <property type="entry name" value="SAF_NeuB_like"/>
    <property type="match status" value="1"/>
</dbReference>
<dbReference type="Proteomes" id="UP000284434">
    <property type="component" value="Unassembled WGS sequence"/>
</dbReference>
<reference evidence="2 3" key="1">
    <citation type="submission" date="2018-08" db="EMBL/GenBank/DDBJ databases">
        <title>A genome reference for cultivated species of the human gut microbiota.</title>
        <authorList>
            <person name="Zou Y."/>
            <person name="Xue W."/>
            <person name="Luo G."/>
        </authorList>
    </citation>
    <scope>NUCLEOTIDE SEQUENCE [LARGE SCALE GENOMIC DNA]</scope>
    <source>
        <strain evidence="2 3">OF03-11</strain>
    </source>
</reference>
<dbReference type="AlphaFoldDB" id="A0A413I6X7"/>
<comment type="caution">
    <text evidence="2">The sequence shown here is derived from an EMBL/GenBank/DDBJ whole genome shotgun (WGS) entry which is preliminary data.</text>
</comment>
<dbReference type="Pfam" id="PF08666">
    <property type="entry name" value="SAF"/>
    <property type="match status" value="1"/>
</dbReference>
<dbReference type="RefSeq" id="WP_118104877.1">
    <property type="nucleotide sequence ID" value="NZ_JADMSC010000075.1"/>
</dbReference>
<dbReference type="GO" id="GO:0016051">
    <property type="term" value="P:carbohydrate biosynthetic process"/>
    <property type="evidence" value="ECO:0007669"/>
    <property type="project" value="InterPro"/>
</dbReference>
<dbReference type="GO" id="GO:0047444">
    <property type="term" value="F:N-acylneuraminate-9-phosphate synthase activity"/>
    <property type="evidence" value="ECO:0007669"/>
    <property type="project" value="TreeGrafter"/>
</dbReference>
<name>A0A413I6X7_9BACT</name>
<dbReference type="InterPro" id="IPR013974">
    <property type="entry name" value="SAF"/>
</dbReference>
<dbReference type="InterPro" id="IPR036732">
    <property type="entry name" value="AFP_Neu5c_C_sf"/>
</dbReference>
<dbReference type="Pfam" id="PF03102">
    <property type="entry name" value="NeuB"/>
    <property type="match status" value="1"/>
</dbReference>
<feature type="domain" description="AFP-like" evidence="1">
    <location>
        <begin position="279"/>
        <end position="335"/>
    </location>
</feature>
<evidence type="ECO:0000313" key="2">
    <source>
        <dbReference type="EMBL" id="RGY03462.1"/>
    </source>
</evidence>
<dbReference type="Gene3D" id="3.90.1210.10">
    <property type="entry name" value="Antifreeze-like/N-acetylneuraminic acid synthase C-terminal domain"/>
    <property type="match status" value="1"/>
</dbReference>
<gene>
    <name evidence="2" type="primary">pseI</name>
    <name evidence="2" type="ORF">DXA53_18535</name>
</gene>
<dbReference type="PANTHER" id="PTHR42966">
    <property type="entry name" value="N-ACETYLNEURAMINATE SYNTHASE"/>
    <property type="match status" value="1"/>
</dbReference>
<dbReference type="InterPro" id="IPR057736">
    <property type="entry name" value="SAF_PseI/NeuA/NeuB"/>
</dbReference>
<accession>A0A413I6X7</accession>
<evidence type="ECO:0000313" key="3">
    <source>
        <dbReference type="Proteomes" id="UP000284434"/>
    </source>
</evidence>
<keyword evidence="2" id="KW-0808">Transferase</keyword>
<dbReference type="Gene3D" id="3.20.20.70">
    <property type="entry name" value="Aldolase class I"/>
    <property type="match status" value="1"/>
</dbReference>
<dbReference type="SUPFAM" id="SSF51269">
    <property type="entry name" value="AFP III-like domain"/>
    <property type="match status" value="1"/>
</dbReference>
<sequence>MENNKTFIIAEISANHNHDFDLTVKTIKAIAETGADAVKVQTYKADSLALDVDNEYFGPKKEGLWKGIKPYDLYKAGMMPYEWQPKLKQIAEELGLVFFSTPFDFEGVDFLEKMGVPMYKIASFEINDIPLIRYVAQKRKPMIISTGLGDIQDIESAIDACKAAGNDDITLLKCTSQYPATLEQANLITIPDMAARFKVKVGVSDHTMGDMVPVVAVSLGARVVEKHFILDRALGGPDAAFSVEPQEFERMIKAIRDVELALGTVKYEVTDKDKMKRRSLFVTQDISKGDILGADNIRSLRPGYGLAPVYLSSVYGKNVNRDLKKGDALRWEYID</sequence>
<dbReference type="EC" id="2.5.1.97" evidence="2"/>